<dbReference type="SUPFAM" id="SSF89155">
    <property type="entry name" value="TorD-like"/>
    <property type="match status" value="1"/>
</dbReference>
<protein>
    <submittedName>
        <fullName evidence="1">Uncharacterized protein</fullName>
    </submittedName>
</protein>
<evidence type="ECO:0000313" key="1">
    <source>
        <dbReference type="EMBL" id="HGY56875.1"/>
    </source>
</evidence>
<dbReference type="Gene3D" id="1.10.3480.10">
    <property type="entry name" value="TorD-like"/>
    <property type="match status" value="1"/>
</dbReference>
<dbReference type="InterPro" id="IPR036411">
    <property type="entry name" value="TorD-like_sf"/>
</dbReference>
<sequence>MNRDYTPRLVSLAARFYSRALRYPYDELTHEFQHLFREMEKYISTHIDNTITTRVLDVLNFYQGEEMRDLQAEFTRLFTPVENQEPLVSRYLSDFSVSMDSDELQDRLYESALMLDVEEAPDSVCNVLDYFSALVEEAPEEAEEVYEAFLKKSIPAFNENVFNGTTLNFYKELAKGLNELIIVLDG</sequence>
<dbReference type="EMBL" id="DRQG01000136">
    <property type="protein sequence ID" value="HGY56875.1"/>
    <property type="molecule type" value="Genomic_DNA"/>
</dbReference>
<comment type="caution">
    <text evidence="1">The sequence shown here is derived from an EMBL/GenBank/DDBJ whole genome shotgun (WGS) entry which is preliminary data.</text>
</comment>
<accession>A0A7V4U2J8</accession>
<reference evidence="1" key="1">
    <citation type="journal article" date="2020" name="mSystems">
        <title>Genome- and Community-Level Interaction Insights into Carbon Utilization and Element Cycling Functions of Hydrothermarchaeota in Hydrothermal Sediment.</title>
        <authorList>
            <person name="Zhou Z."/>
            <person name="Liu Y."/>
            <person name="Xu W."/>
            <person name="Pan J."/>
            <person name="Luo Z.H."/>
            <person name="Li M."/>
        </authorList>
    </citation>
    <scope>NUCLEOTIDE SEQUENCE [LARGE SCALE GENOMIC DNA]</scope>
    <source>
        <strain evidence="1">HyVt-577</strain>
    </source>
</reference>
<proteinExistence type="predicted"/>
<organism evidence="1">
    <name type="scientific">Caldithrix abyssi</name>
    <dbReference type="NCBI Taxonomy" id="187145"/>
    <lineage>
        <taxon>Bacteria</taxon>
        <taxon>Pseudomonadati</taxon>
        <taxon>Calditrichota</taxon>
        <taxon>Calditrichia</taxon>
        <taxon>Calditrichales</taxon>
        <taxon>Calditrichaceae</taxon>
        <taxon>Caldithrix</taxon>
    </lineage>
</organism>
<name>A0A7V4U2J8_CALAY</name>
<dbReference type="Proteomes" id="UP000885779">
    <property type="component" value="Unassembled WGS sequence"/>
</dbReference>
<gene>
    <name evidence="1" type="ORF">ENK44_14300</name>
</gene>
<dbReference type="AlphaFoldDB" id="A0A7V4U2J8"/>